<feature type="compositionally biased region" description="Low complexity" evidence="1">
    <location>
        <begin position="440"/>
        <end position="460"/>
    </location>
</feature>
<dbReference type="InterPro" id="IPR027275">
    <property type="entry name" value="PRC-brl_dom"/>
</dbReference>
<feature type="compositionally biased region" description="Basic and acidic residues" evidence="1">
    <location>
        <begin position="50"/>
        <end position="79"/>
    </location>
</feature>
<keyword evidence="5" id="KW-1185">Reference proteome</keyword>
<feature type="compositionally biased region" description="Polar residues" evidence="1">
    <location>
        <begin position="33"/>
        <end position="49"/>
    </location>
</feature>
<sequence>MIKQLLAATALATTLATVPAIAQQQNQNENQNRTPQATQQDRAMNQEVRQSVREMERAERNLRQAAERGVKKGSPEARELQKEARAAFQNLDRVLARMEGGQIKATDAEIVARGRADLKQTMQDMEDDIDVIILADALNAGQQTLMRASGQDRVGMNGRKGGAEVTAGAQADAESGPRTAAEGEDAELVVEQPPAQIEVEQTPPRITVVDPEPRVIVEQDRPEVSVNQAKPEVKVQKAQPEIEVESGGKAEVTIKETELPEDVAVKAQDDEAEAETETVTVAERTEKTVQEGQRGEVQIQQDSSEVEVEPGKADVQVVEGDPDVTVEQQAPDVAVNQPRPEVSVDQPAPEVEIEGETDAQVSVREADRSATEQQAGQQTSGQAGQQSGQQATDQSGQTGQQEEELEVAVVEGDADASIEGGAGMETGMSDTDAGADAEAEANAGADATADAQAAAGASGDPMVRENDRAAEGRIDEYDEEWSLVEAEDTDLVGTEVYSSRGDEVGEIERVLRDENGQIDEVVVEYGGFLGLGDEEVVVPQDRVQMEPGNDRVIVEMTEEELEQLPEYAG</sequence>
<gene>
    <name evidence="4" type="ORF">CVT23_03080</name>
</gene>
<feature type="compositionally biased region" description="Acidic residues" evidence="1">
    <location>
        <begin position="401"/>
        <end position="416"/>
    </location>
</feature>
<dbReference type="RefSeq" id="WP_109796156.1">
    <property type="nucleotide sequence ID" value="NZ_PHIG01000007.1"/>
</dbReference>
<dbReference type="EMBL" id="PHIG01000007">
    <property type="protein sequence ID" value="PJK31227.1"/>
    <property type="molecule type" value="Genomic_DNA"/>
</dbReference>
<feature type="region of interest" description="Disordered" evidence="1">
    <location>
        <begin position="152"/>
        <end position="182"/>
    </location>
</feature>
<feature type="region of interest" description="Disordered" evidence="1">
    <location>
        <begin position="227"/>
        <end position="466"/>
    </location>
</feature>
<feature type="compositionally biased region" description="Low complexity" evidence="1">
    <location>
        <begin position="371"/>
        <end position="400"/>
    </location>
</feature>
<dbReference type="Pfam" id="PF05239">
    <property type="entry name" value="PRC"/>
    <property type="match status" value="1"/>
</dbReference>
<evidence type="ECO:0000313" key="4">
    <source>
        <dbReference type="EMBL" id="PJK31227.1"/>
    </source>
</evidence>
<organism evidence="4 5">
    <name type="scientific">Minwuia thermotolerans</name>
    <dbReference type="NCBI Taxonomy" id="2056226"/>
    <lineage>
        <taxon>Bacteria</taxon>
        <taxon>Pseudomonadati</taxon>
        <taxon>Pseudomonadota</taxon>
        <taxon>Alphaproteobacteria</taxon>
        <taxon>Minwuiales</taxon>
        <taxon>Minwuiaceae</taxon>
        <taxon>Minwuia</taxon>
    </lineage>
</organism>
<proteinExistence type="predicted"/>
<evidence type="ECO:0000259" key="3">
    <source>
        <dbReference type="Pfam" id="PF05239"/>
    </source>
</evidence>
<feature type="signal peptide" evidence="2">
    <location>
        <begin position="1"/>
        <end position="22"/>
    </location>
</feature>
<dbReference type="OrthoDB" id="7876889at2"/>
<dbReference type="Gene3D" id="2.30.30.240">
    <property type="entry name" value="PRC-barrel domain"/>
    <property type="match status" value="1"/>
</dbReference>
<comment type="caution">
    <text evidence="4">The sequence shown here is derived from an EMBL/GenBank/DDBJ whole genome shotgun (WGS) entry which is preliminary data.</text>
</comment>
<feature type="region of interest" description="Disordered" evidence="1">
    <location>
        <begin position="23"/>
        <end position="79"/>
    </location>
</feature>
<evidence type="ECO:0000256" key="1">
    <source>
        <dbReference type="SAM" id="MobiDB-lite"/>
    </source>
</evidence>
<name>A0A2M9G687_9PROT</name>
<keyword evidence="2" id="KW-0732">Signal</keyword>
<feature type="compositionally biased region" description="Low complexity" evidence="1">
    <location>
        <begin position="23"/>
        <end position="32"/>
    </location>
</feature>
<evidence type="ECO:0000313" key="5">
    <source>
        <dbReference type="Proteomes" id="UP000229498"/>
    </source>
</evidence>
<feature type="domain" description="PRC-barrel" evidence="3">
    <location>
        <begin position="487"/>
        <end position="560"/>
    </location>
</feature>
<protein>
    <recommendedName>
        <fullName evidence="3">PRC-barrel domain-containing protein</fullName>
    </recommendedName>
</protein>
<dbReference type="PANTHER" id="PTHR36505:SF1">
    <property type="entry name" value="BLR1072 PROTEIN"/>
    <property type="match status" value="1"/>
</dbReference>
<accession>A0A2M9G687</accession>
<dbReference type="PANTHER" id="PTHR36505">
    <property type="entry name" value="BLR1072 PROTEIN"/>
    <property type="match status" value="1"/>
</dbReference>
<feature type="chain" id="PRO_5014987096" description="PRC-barrel domain-containing protein" evidence="2">
    <location>
        <begin position="23"/>
        <end position="569"/>
    </location>
</feature>
<dbReference type="InterPro" id="IPR011033">
    <property type="entry name" value="PRC_barrel-like_sf"/>
</dbReference>
<dbReference type="AlphaFoldDB" id="A0A2M9G687"/>
<feature type="compositionally biased region" description="Basic and acidic residues" evidence="1">
    <location>
        <begin position="246"/>
        <end position="269"/>
    </location>
</feature>
<dbReference type="Proteomes" id="UP000229498">
    <property type="component" value="Unassembled WGS sequence"/>
</dbReference>
<reference evidence="4 5" key="1">
    <citation type="submission" date="2017-11" db="EMBL/GenBank/DDBJ databases">
        <title>Draft genome sequence of Rhizobiales bacterium SY3-13.</title>
        <authorList>
            <person name="Sun C."/>
        </authorList>
    </citation>
    <scope>NUCLEOTIDE SEQUENCE [LARGE SCALE GENOMIC DNA]</scope>
    <source>
        <strain evidence="4 5">SY3-13</strain>
    </source>
</reference>
<evidence type="ECO:0000256" key="2">
    <source>
        <dbReference type="SAM" id="SignalP"/>
    </source>
</evidence>
<dbReference type="SUPFAM" id="SSF50346">
    <property type="entry name" value="PRC-barrel domain"/>
    <property type="match status" value="1"/>
</dbReference>